<sequence>MLGGGVINVLRGALVAGLLLAPVAQAGTLTYAVTDESWMPYWIVEDQRVSGIFHELMLALDERLPEQLQASHPQPPLRTQKLFREGYLQIEGCVSKNWRSDADQAEVSLWTVPVLQAEEMLIFAPGRRFAYQRLQDLQGRSIATVRGYGYAGSEYFQRNDGADVRALIYLVAQGRSEAGILDRLEWRYLQHEDAQLQASRWQVEEGPTVNRSQLRLRLHRDFAGRLDAFNAAILSLQADGTLARIVARYAPQAHVAGQVEIR</sequence>
<organism evidence="2 3">
    <name type="scientific">Pseudomonas sediminis</name>
    <dbReference type="NCBI Taxonomy" id="1691904"/>
    <lineage>
        <taxon>Bacteria</taxon>
        <taxon>Pseudomonadati</taxon>
        <taxon>Pseudomonadota</taxon>
        <taxon>Gammaproteobacteria</taxon>
        <taxon>Pseudomonadales</taxon>
        <taxon>Pseudomonadaceae</taxon>
        <taxon>Pseudomonas</taxon>
    </lineage>
</organism>
<dbReference type="AlphaFoldDB" id="A0A2G5FDJ2"/>
<dbReference type="Gene3D" id="3.40.190.10">
    <property type="entry name" value="Periplasmic binding protein-like II"/>
    <property type="match status" value="2"/>
</dbReference>
<accession>A0A2G5FDJ2</accession>
<dbReference type="SUPFAM" id="SSF53850">
    <property type="entry name" value="Periplasmic binding protein-like II"/>
    <property type="match status" value="1"/>
</dbReference>
<dbReference type="Proteomes" id="UP000229504">
    <property type="component" value="Unassembled WGS sequence"/>
</dbReference>
<proteinExistence type="inferred from homology"/>
<name>A0A2G5FDJ2_9PSED</name>
<comment type="caution">
    <text evidence="2">The sequence shown here is derived from an EMBL/GenBank/DDBJ whole genome shotgun (WGS) entry which is preliminary data.</text>
</comment>
<reference evidence="3" key="1">
    <citation type="submission" date="2017-06" db="EMBL/GenBank/DDBJ databases">
        <authorList>
            <person name="Rastogi G."/>
            <person name="Vaishampayan P."/>
            <person name="Seuylemezian A."/>
        </authorList>
    </citation>
    <scope>NUCLEOTIDE SEQUENCE [LARGE SCALE GENOMIC DNA]</scope>
    <source>
        <strain evidence="3">PI11</strain>
    </source>
</reference>
<evidence type="ECO:0000256" key="1">
    <source>
        <dbReference type="ARBA" id="ARBA00010333"/>
    </source>
</evidence>
<comment type="similarity">
    <text evidence="1">Belongs to the bacterial solute-binding protein 3 family.</text>
</comment>
<dbReference type="PANTHER" id="PTHR35936">
    <property type="entry name" value="MEMBRANE-BOUND LYTIC MUREIN TRANSGLYCOSYLASE F"/>
    <property type="match status" value="1"/>
</dbReference>
<dbReference type="PANTHER" id="PTHR35936:SF6">
    <property type="entry name" value="AMINO ACID ABC TRANSPORTER SUBSTRATE-BINDING PAAT FAMILY PROTEIN"/>
    <property type="match status" value="1"/>
</dbReference>
<evidence type="ECO:0000313" key="2">
    <source>
        <dbReference type="EMBL" id="PIA66060.1"/>
    </source>
</evidence>
<dbReference type="EMBL" id="NIQU01000011">
    <property type="protein sequence ID" value="PIA66060.1"/>
    <property type="molecule type" value="Genomic_DNA"/>
</dbReference>
<protein>
    <submittedName>
        <fullName evidence="2">Amino acid ABC transporter substrate-binding protein</fullName>
    </submittedName>
</protein>
<gene>
    <name evidence="2" type="ORF">CDO35_21175</name>
</gene>
<evidence type="ECO:0000313" key="3">
    <source>
        <dbReference type="Proteomes" id="UP000229504"/>
    </source>
</evidence>